<proteinExistence type="predicted"/>
<organism evidence="2 3">
    <name type="scientific">Candidatus Uhrbacteria bacterium RIFCSPLOWO2_02_FULL_49_11</name>
    <dbReference type="NCBI Taxonomy" id="1802409"/>
    <lineage>
        <taxon>Bacteria</taxon>
        <taxon>Candidatus Uhriibacteriota</taxon>
    </lineage>
</organism>
<dbReference type="EMBL" id="MGER01000064">
    <property type="protein sequence ID" value="OGL87688.1"/>
    <property type="molecule type" value="Genomic_DNA"/>
</dbReference>
<name>A0A1F7VC14_9BACT</name>
<feature type="transmembrane region" description="Helical" evidence="1">
    <location>
        <begin position="53"/>
        <end position="70"/>
    </location>
</feature>
<comment type="caution">
    <text evidence="2">The sequence shown here is derived from an EMBL/GenBank/DDBJ whole genome shotgun (WGS) entry which is preliminary data.</text>
</comment>
<dbReference type="AlphaFoldDB" id="A0A1F7VC14"/>
<dbReference type="Proteomes" id="UP000178264">
    <property type="component" value="Unassembled WGS sequence"/>
</dbReference>
<sequence length="313" mass="33611">MHKQSNIAWGVKVVALERAATGLALLAAACAPAAVIGLARVRTSLVLAPQVKVLLFLAGVFVLVTAVGLWKRKKWGWGLMVLQAVVAMMGGVVGTSFAAASWPDYLGRWWVAGFVAGILLCITALVALLIGLFQIKWFFSQEEDEDFHKGSGRLLIIAVCALIFVRIAAWGALNVTFSAAFANAEDEENISAALTQSLAYCEAQEEGVKRDSCFTQVAIAAASVGDALPLDYCARVSLQEPQLKFLCIAYARQPESCGAFGSARQQALCRGLVMGNAEECTAIENADEQEMCRQMVAGYLEEVRKEIVGEPSE</sequence>
<evidence type="ECO:0000313" key="2">
    <source>
        <dbReference type="EMBL" id="OGL87688.1"/>
    </source>
</evidence>
<keyword evidence="1" id="KW-0472">Membrane</keyword>
<feature type="transmembrane region" description="Helical" evidence="1">
    <location>
        <begin position="154"/>
        <end position="173"/>
    </location>
</feature>
<protein>
    <submittedName>
        <fullName evidence="2">Uncharacterized protein</fullName>
    </submittedName>
</protein>
<feature type="transmembrane region" description="Helical" evidence="1">
    <location>
        <begin position="77"/>
        <end position="103"/>
    </location>
</feature>
<evidence type="ECO:0000256" key="1">
    <source>
        <dbReference type="SAM" id="Phobius"/>
    </source>
</evidence>
<keyword evidence="1" id="KW-0812">Transmembrane</keyword>
<gene>
    <name evidence="2" type="ORF">A3I42_04635</name>
</gene>
<keyword evidence="1" id="KW-1133">Transmembrane helix</keyword>
<reference evidence="2 3" key="1">
    <citation type="journal article" date="2016" name="Nat. Commun.">
        <title>Thousands of microbial genomes shed light on interconnected biogeochemical processes in an aquifer system.</title>
        <authorList>
            <person name="Anantharaman K."/>
            <person name="Brown C.T."/>
            <person name="Hug L.A."/>
            <person name="Sharon I."/>
            <person name="Castelle C.J."/>
            <person name="Probst A.J."/>
            <person name="Thomas B.C."/>
            <person name="Singh A."/>
            <person name="Wilkins M.J."/>
            <person name="Karaoz U."/>
            <person name="Brodie E.L."/>
            <person name="Williams K.H."/>
            <person name="Hubbard S.S."/>
            <person name="Banfield J.F."/>
        </authorList>
    </citation>
    <scope>NUCLEOTIDE SEQUENCE [LARGE SCALE GENOMIC DNA]</scope>
</reference>
<accession>A0A1F7VC14</accession>
<dbReference type="PROSITE" id="PS51257">
    <property type="entry name" value="PROKAR_LIPOPROTEIN"/>
    <property type="match status" value="1"/>
</dbReference>
<feature type="transmembrane region" description="Helical" evidence="1">
    <location>
        <begin position="109"/>
        <end position="133"/>
    </location>
</feature>
<evidence type="ECO:0000313" key="3">
    <source>
        <dbReference type="Proteomes" id="UP000178264"/>
    </source>
</evidence>